<feature type="transmembrane region" description="Helical" evidence="1">
    <location>
        <begin position="325"/>
        <end position="342"/>
    </location>
</feature>
<gene>
    <name evidence="2" type="ORF">K8N75_11015</name>
</gene>
<feature type="transmembrane region" description="Helical" evidence="1">
    <location>
        <begin position="68"/>
        <end position="89"/>
    </location>
</feature>
<feature type="transmembrane region" description="Helical" evidence="1">
    <location>
        <begin position="12"/>
        <end position="32"/>
    </location>
</feature>
<evidence type="ECO:0000256" key="1">
    <source>
        <dbReference type="SAM" id="Phobius"/>
    </source>
</evidence>
<feature type="transmembrane region" description="Helical" evidence="1">
    <location>
        <begin position="38"/>
        <end position="56"/>
    </location>
</feature>
<feature type="transmembrane region" description="Helical" evidence="1">
    <location>
        <begin position="298"/>
        <end position="318"/>
    </location>
</feature>
<feature type="transmembrane region" description="Helical" evidence="1">
    <location>
        <begin position="518"/>
        <end position="542"/>
    </location>
</feature>
<keyword evidence="1" id="KW-0472">Membrane</keyword>
<dbReference type="Pfam" id="PF09971">
    <property type="entry name" value="DUF2206"/>
    <property type="match status" value="1"/>
</dbReference>
<feature type="transmembrane region" description="Helical" evidence="1">
    <location>
        <begin position="95"/>
        <end position="117"/>
    </location>
</feature>
<evidence type="ECO:0000313" key="3">
    <source>
        <dbReference type="Proteomes" id="UP000825933"/>
    </source>
</evidence>
<dbReference type="RefSeq" id="WP_223792115.1">
    <property type="nucleotide sequence ID" value="NZ_JAIOUQ010000013.1"/>
</dbReference>
<dbReference type="Proteomes" id="UP000825933">
    <property type="component" value="Unassembled WGS sequence"/>
</dbReference>
<feature type="transmembrane region" description="Helical" evidence="1">
    <location>
        <begin position="244"/>
        <end position="264"/>
    </location>
</feature>
<feature type="transmembrane region" description="Helical" evidence="1">
    <location>
        <begin position="194"/>
        <end position="213"/>
    </location>
</feature>
<sequence>MLNRIKNLQAKEWFIITLLMLIITDLIITLNLPLLRDIIPFLFFTIIPGFLIITILKLNEIEFLKKAILSIGLSVSVLLGVGLLLNSFYPLLFKPLALTPVLLSLNITTIILTYFAYQRNKNDIDTCSIFNFNFKMGDKLLSPILFPVLFPFMAVLGTYLMNTSVNNIIILLMLFLIPPYLVVVAYLKDRIHPVTYPVALFMIGIGLILMHSLTSFNILGRDVHQEFYVFQLTLSNFHWNINDFYNPYNACLSISILPTIYYGLTNMNPDYIFKLLFAFLGSILPLMVFTVAKKYLDIKYAFFASLLFVFQVFFINIVGAVRQEVAIIFFFLAVMVLFDTFGTTKFENSWTKKILFLILVFSMIISHYTTSYVAFVILVPILLLPFLKNLYNKRKFTTSNFDVLIIYLVFIILWFFLYAKVQFLAGTEVIQSTVAATVAATGSSNGTLDFVNGREGTVLSVLGIGIKNIPNLIAVIVNDLIFATIGIGLITMLVKYRRVLKGKTKNLYQEIRLLDSKLVLGSFLSFSLLAMFLLLPSVSFFYGSDRLFFQLLIFTVPLFIIGAIKIAQIMNKVIKKPDFKVALILILIISLFICNTHLQYEFTGIPFSPEYDKTGIPRGELYIYNGELATAEWIENYHYDDIRTYSDAVGFTRLYITDPEFKFVGINFNNKTINGYIYMGNANVNEGKLYDSIDTQVKVQKYSYFFNNKSRIYDAKYGQIWL</sequence>
<dbReference type="AlphaFoldDB" id="A0A8T5UWB5"/>
<accession>A0A8T5UWB5</accession>
<protein>
    <submittedName>
        <fullName evidence="2">DUF2206 domain-containing protein</fullName>
    </submittedName>
</protein>
<dbReference type="InterPro" id="IPR018701">
    <property type="entry name" value="DUF2206_membrane"/>
</dbReference>
<keyword evidence="3" id="KW-1185">Reference proteome</keyword>
<proteinExistence type="predicted"/>
<feature type="transmembrane region" description="Helical" evidence="1">
    <location>
        <begin position="399"/>
        <end position="419"/>
    </location>
</feature>
<name>A0A8T5UWB5_9EURY</name>
<feature type="transmembrane region" description="Helical" evidence="1">
    <location>
        <begin position="472"/>
        <end position="497"/>
    </location>
</feature>
<feature type="transmembrane region" description="Helical" evidence="1">
    <location>
        <begin position="140"/>
        <end position="161"/>
    </location>
</feature>
<feature type="transmembrane region" description="Helical" evidence="1">
    <location>
        <begin position="579"/>
        <end position="598"/>
    </location>
</feature>
<dbReference type="EMBL" id="JAIOUQ010000013">
    <property type="protein sequence ID" value="MBZ2166567.1"/>
    <property type="molecule type" value="Genomic_DNA"/>
</dbReference>
<feature type="transmembrane region" description="Helical" evidence="1">
    <location>
        <begin position="167"/>
        <end position="187"/>
    </location>
</feature>
<keyword evidence="1" id="KW-1133">Transmembrane helix</keyword>
<reference evidence="3" key="1">
    <citation type="journal article" date="2022" name="Microbiol. Resour. Announc.">
        <title>Draft Genome Sequence of a Methanogenic Archaeon from West Spitsbergen Permafrost.</title>
        <authorList>
            <person name="Trubitsyn V."/>
            <person name="Rivkina E."/>
            <person name="Shcherbakova V."/>
        </authorList>
    </citation>
    <scope>NUCLEOTIDE SEQUENCE [LARGE SCALE GENOMIC DNA]</scope>
    <source>
        <strain evidence="3">VT</strain>
    </source>
</reference>
<organism evidence="2 3">
    <name type="scientific">Methanobacterium spitsbergense</name>
    <dbReference type="NCBI Taxonomy" id="2874285"/>
    <lineage>
        <taxon>Archaea</taxon>
        <taxon>Methanobacteriati</taxon>
        <taxon>Methanobacteriota</taxon>
        <taxon>Methanomada group</taxon>
        <taxon>Methanobacteria</taxon>
        <taxon>Methanobacteriales</taxon>
        <taxon>Methanobacteriaceae</taxon>
        <taxon>Methanobacterium</taxon>
    </lineage>
</organism>
<comment type="caution">
    <text evidence="2">The sequence shown here is derived from an EMBL/GenBank/DDBJ whole genome shotgun (WGS) entry which is preliminary data.</text>
</comment>
<feature type="transmembrane region" description="Helical" evidence="1">
    <location>
        <begin position="354"/>
        <end position="387"/>
    </location>
</feature>
<evidence type="ECO:0000313" key="2">
    <source>
        <dbReference type="EMBL" id="MBZ2166567.1"/>
    </source>
</evidence>
<keyword evidence="1" id="KW-0812">Transmembrane</keyword>
<feature type="transmembrane region" description="Helical" evidence="1">
    <location>
        <begin position="271"/>
        <end position="292"/>
    </location>
</feature>
<feature type="transmembrane region" description="Helical" evidence="1">
    <location>
        <begin position="548"/>
        <end position="567"/>
    </location>
</feature>